<evidence type="ECO:0000313" key="1">
    <source>
        <dbReference type="EMBL" id="PLT31040.1"/>
    </source>
</evidence>
<dbReference type="RefSeq" id="WP_101640452.1">
    <property type="nucleotide sequence ID" value="NZ_PGUY01000013.1"/>
</dbReference>
<accession>A0A2N5M9K0</accession>
<name>A0A2N5M9K0_9BACI</name>
<dbReference type="AlphaFoldDB" id="A0A2N5M9K0"/>
<protein>
    <submittedName>
        <fullName evidence="1">Uncharacterized protein</fullName>
    </submittedName>
</protein>
<gene>
    <name evidence="1" type="ORF">CUU66_04340</name>
</gene>
<dbReference type="OrthoDB" id="2965939at2"/>
<comment type="caution">
    <text evidence="1">The sequence shown here is derived from an EMBL/GenBank/DDBJ whole genome shotgun (WGS) entry which is preliminary data.</text>
</comment>
<evidence type="ECO:0000313" key="2">
    <source>
        <dbReference type="Proteomes" id="UP000234748"/>
    </source>
</evidence>
<proteinExistence type="predicted"/>
<organism evidence="1 2">
    <name type="scientific">Peribacillus deserti</name>
    <dbReference type="NCBI Taxonomy" id="673318"/>
    <lineage>
        <taxon>Bacteria</taxon>
        <taxon>Bacillati</taxon>
        <taxon>Bacillota</taxon>
        <taxon>Bacilli</taxon>
        <taxon>Bacillales</taxon>
        <taxon>Bacillaceae</taxon>
        <taxon>Peribacillus</taxon>
    </lineage>
</organism>
<sequence length="136" mass="15533">MDNQNRNTDLIEQLKNNPPKIIGGYKKPGWALKVLEKISNDSVEHEPDGSSVTAKAILEASDQTYYPAFLTLDMSKKGQVAGAYFISEKNEEFELLPFEIAKEFIKKEEAELTPFKYRTLEQIEGDEIQTNWPDFS</sequence>
<dbReference type="EMBL" id="PGUY01000013">
    <property type="protein sequence ID" value="PLT31040.1"/>
    <property type="molecule type" value="Genomic_DNA"/>
</dbReference>
<reference evidence="1 2" key="1">
    <citation type="submission" date="2017-11" db="EMBL/GenBank/DDBJ databases">
        <title>Comparitive Functional Genomics of Dry Heat Resistant strains isolated from the Viking Spacecraft.</title>
        <authorList>
            <person name="Seuylemezian A."/>
            <person name="Cooper K."/>
            <person name="Vaishampayan P."/>
        </authorList>
    </citation>
    <scope>NUCLEOTIDE SEQUENCE [LARGE SCALE GENOMIC DNA]</scope>
    <source>
        <strain evidence="1 2">V1-29</strain>
    </source>
</reference>
<keyword evidence="2" id="KW-1185">Reference proteome</keyword>
<dbReference type="Proteomes" id="UP000234748">
    <property type="component" value="Unassembled WGS sequence"/>
</dbReference>